<organism evidence="12 13">
    <name type="scientific">Ruminococcus albus</name>
    <dbReference type="NCBI Taxonomy" id="1264"/>
    <lineage>
        <taxon>Bacteria</taxon>
        <taxon>Bacillati</taxon>
        <taxon>Bacillota</taxon>
        <taxon>Clostridia</taxon>
        <taxon>Eubacteriales</taxon>
        <taxon>Oscillospiraceae</taxon>
        <taxon>Ruminococcus</taxon>
    </lineage>
</organism>
<dbReference type="GO" id="GO:0016887">
    <property type="term" value="F:ATP hydrolysis activity"/>
    <property type="evidence" value="ECO:0007669"/>
    <property type="project" value="InterPro"/>
</dbReference>
<comment type="subcellular location">
    <subcellularLocation>
        <location evidence="10">Cell membrane</location>
    </subcellularLocation>
    <subcellularLocation>
        <location evidence="1">Membrane</location>
        <topology evidence="1">Multi-pass membrane protein</topology>
    </subcellularLocation>
</comment>
<keyword evidence="10" id="KW-0547">Nucleotide-binding</keyword>
<dbReference type="AlphaFoldDB" id="A0A1I1CYK7"/>
<comment type="similarity">
    <text evidence="2 10">Belongs to the cation transport ATPase (P-type) (TC 3.A.3) family. Type IB subfamily.</text>
</comment>
<keyword evidence="4" id="KW-0812">Transmembrane</keyword>
<dbReference type="eggNOG" id="COG2217">
    <property type="taxonomic scope" value="Bacteria"/>
</dbReference>
<keyword evidence="10" id="KW-1003">Cell membrane</keyword>
<dbReference type="SFLD" id="SFLDS00003">
    <property type="entry name" value="Haloacid_Dehalogenase"/>
    <property type="match status" value="1"/>
</dbReference>
<evidence type="ECO:0000256" key="7">
    <source>
        <dbReference type="ARBA" id="ARBA00023136"/>
    </source>
</evidence>
<dbReference type="Pfam" id="PF00702">
    <property type="entry name" value="Hydrolase"/>
    <property type="match status" value="1"/>
</dbReference>
<dbReference type="NCBIfam" id="TIGR01525">
    <property type="entry name" value="ATPase-IB_hvy"/>
    <property type="match status" value="1"/>
</dbReference>
<dbReference type="PANTHER" id="PTHR48085">
    <property type="entry name" value="CADMIUM/ZINC-TRANSPORTING ATPASE HMA2-RELATED"/>
    <property type="match status" value="1"/>
</dbReference>
<feature type="domain" description="P-type ATPase A" evidence="11">
    <location>
        <begin position="195"/>
        <end position="292"/>
    </location>
</feature>
<dbReference type="InterPro" id="IPR044492">
    <property type="entry name" value="P_typ_ATPase_HD_dom"/>
</dbReference>
<evidence type="ECO:0000256" key="9">
    <source>
        <dbReference type="ARBA" id="ARBA00049338"/>
    </source>
</evidence>
<dbReference type="Gene3D" id="2.70.150.10">
    <property type="entry name" value="Calcium-transporting ATPase, cytoplasmic transduction domain A"/>
    <property type="match status" value="1"/>
</dbReference>
<evidence type="ECO:0000256" key="2">
    <source>
        <dbReference type="ARBA" id="ARBA00006024"/>
    </source>
</evidence>
<evidence type="ECO:0000313" key="12">
    <source>
        <dbReference type="EMBL" id="SFB67604.1"/>
    </source>
</evidence>
<dbReference type="GO" id="GO:0046872">
    <property type="term" value="F:metal ion binding"/>
    <property type="evidence" value="ECO:0007669"/>
    <property type="project" value="UniProtKB-KW"/>
</dbReference>
<dbReference type="InterPro" id="IPR001757">
    <property type="entry name" value="P_typ_ATPase"/>
</dbReference>
<keyword evidence="6" id="KW-1133">Transmembrane helix</keyword>
<dbReference type="InterPro" id="IPR051014">
    <property type="entry name" value="Cation_Transport_ATPase_IB"/>
</dbReference>
<dbReference type="Proteomes" id="UP000182192">
    <property type="component" value="Unassembled WGS sequence"/>
</dbReference>
<keyword evidence="10" id="KW-0479">Metal-binding</keyword>
<evidence type="ECO:0000256" key="6">
    <source>
        <dbReference type="ARBA" id="ARBA00022989"/>
    </source>
</evidence>
<dbReference type="SUPFAM" id="SSF81653">
    <property type="entry name" value="Calcium ATPase, transduction domain A"/>
    <property type="match status" value="1"/>
</dbReference>
<dbReference type="RefSeq" id="WP_074959613.1">
    <property type="nucleotide sequence ID" value="NZ_FOKQ01000001.1"/>
</dbReference>
<dbReference type="InterPro" id="IPR008250">
    <property type="entry name" value="ATPase_P-typ_transduc_dom_A_sf"/>
</dbReference>
<evidence type="ECO:0000256" key="1">
    <source>
        <dbReference type="ARBA" id="ARBA00004141"/>
    </source>
</evidence>
<keyword evidence="5" id="KW-1278">Translocase</keyword>
<keyword evidence="3" id="KW-0104">Cadmium</keyword>
<gene>
    <name evidence="12" type="ORF">SAMN02910406_00189</name>
</gene>
<proteinExistence type="inferred from homology"/>
<dbReference type="PROSITE" id="PS00154">
    <property type="entry name" value="ATPASE_E1_E2"/>
    <property type="match status" value="1"/>
</dbReference>
<dbReference type="GO" id="GO:0005886">
    <property type="term" value="C:plasma membrane"/>
    <property type="evidence" value="ECO:0007669"/>
    <property type="project" value="UniProtKB-SubCell"/>
</dbReference>
<dbReference type="SFLD" id="SFLDG00002">
    <property type="entry name" value="C1.7:_P-type_atpase_like"/>
    <property type="match status" value="1"/>
</dbReference>
<dbReference type="GO" id="GO:0005524">
    <property type="term" value="F:ATP binding"/>
    <property type="evidence" value="ECO:0007669"/>
    <property type="project" value="UniProtKB-UniRule"/>
</dbReference>
<dbReference type="NCBIfam" id="TIGR01494">
    <property type="entry name" value="ATPase_P-type"/>
    <property type="match status" value="1"/>
</dbReference>
<dbReference type="EC" id="7.2.2.21" evidence="8"/>
<dbReference type="InterPro" id="IPR059000">
    <property type="entry name" value="ATPase_P-type_domA"/>
</dbReference>
<protein>
    <recommendedName>
        <fullName evidence="8">Cd(2+)-exporting ATPase</fullName>
        <ecNumber evidence="8">7.2.2.21</ecNumber>
    </recommendedName>
</protein>
<dbReference type="InterPro" id="IPR023299">
    <property type="entry name" value="ATPase_P-typ_cyto_dom_N"/>
</dbReference>
<evidence type="ECO:0000256" key="5">
    <source>
        <dbReference type="ARBA" id="ARBA00022967"/>
    </source>
</evidence>
<comment type="catalytic activity">
    <reaction evidence="9">
        <text>Cd(2+)(in) + ATP + H2O = Cd(2+)(out) + ADP + phosphate + H(+)</text>
        <dbReference type="Rhea" id="RHEA:12132"/>
        <dbReference type="ChEBI" id="CHEBI:15377"/>
        <dbReference type="ChEBI" id="CHEBI:15378"/>
        <dbReference type="ChEBI" id="CHEBI:30616"/>
        <dbReference type="ChEBI" id="CHEBI:43474"/>
        <dbReference type="ChEBI" id="CHEBI:48775"/>
        <dbReference type="ChEBI" id="CHEBI:456216"/>
        <dbReference type="EC" id="7.2.2.21"/>
    </reaction>
</comment>
<dbReference type="InterPro" id="IPR018303">
    <property type="entry name" value="ATPase_P-typ_P_site"/>
</dbReference>
<dbReference type="PANTHER" id="PTHR48085:SF5">
    <property type="entry name" value="CADMIUM_ZINC-TRANSPORTING ATPASE HMA4-RELATED"/>
    <property type="match status" value="1"/>
</dbReference>
<dbReference type="SFLD" id="SFLDF00027">
    <property type="entry name" value="p-type_atpase"/>
    <property type="match status" value="1"/>
</dbReference>
<dbReference type="SUPFAM" id="SSF56784">
    <property type="entry name" value="HAD-like"/>
    <property type="match status" value="1"/>
</dbReference>
<evidence type="ECO:0000256" key="4">
    <source>
        <dbReference type="ARBA" id="ARBA00022692"/>
    </source>
</evidence>
<accession>A0A1I1CYK7</accession>
<dbReference type="OrthoDB" id="9813266at2"/>
<dbReference type="InterPro" id="IPR027256">
    <property type="entry name" value="P-typ_ATPase_IB"/>
</dbReference>
<evidence type="ECO:0000256" key="10">
    <source>
        <dbReference type="RuleBase" id="RU362081"/>
    </source>
</evidence>
<dbReference type="PRINTS" id="PR00119">
    <property type="entry name" value="CATATPASE"/>
</dbReference>
<dbReference type="Gene3D" id="3.40.50.1000">
    <property type="entry name" value="HAD superfamily/HAD-like"/>
    <property type="match status" value="1"/>
</dbReference>
<name>A0A1I1CYK7_RUMAL</name>
<evidence type="ECO:0000256" key="8">
    <source>
        <dbReference type="ARBA" id="ARBA00039103"/>
    </source>
</evidence>
<evidence type="ECO:0000313" key="13">
    <source>
        <dbReference type="Proteomes" id="UP000182192"/>
    </source>
</evidence>
<reference evidence="12 13" key="1">
    <citation type="submission" date="2016-10" db="EMBL/GenBank/DDBJ databases">
        <authorList>
            <person name="de Groot N.N."/>
        </authorList>
    </citation>
    <scope>NUCLEOTIDE SEQUENCE [LARGE SCALE GENOMIC DNA]</scope>
    <source>
        <strain evidence="12 13">AR67</strain>
    </source>
</reference>
<keyword evidence="10" id="KW-0067">ATP-binding</keyword>
<dbReference type="Gene3D" id="3.40.1110.10">
    <property type="entry name" value="Calcium-transporting ATPase, cytoplasmic domain N"/>
    <property type="match status" value="1"/>
</dbReference>
<dbReference type="EMBL" id="FOKQ01000001">
    <property type="protein sequence ID" value="SFB67604.1"/>
    <property type="molecule type" value="Genomic_DNA"/>
</dbReference>
<dbReference type="GO" id="GO:0008551">
    <property type="term" value="F:P-type cadmium transporter activity"/>
    <property type="evidence" value="ECO:0007669"/>
    <property type="project" value="UniProtKB-EC"/>
</dbReference>
<dbReference type="InterPro" id="IPR036412">
    <property type="entry name" value="HAD-like_sf"/>
</dbReference>
<keyword evidence="7" id="KW-0472">Membrane</keyword>
<sequence length="690" mass="75727">MKCQILHSSRNRLRIHIMRSHMTLRQADMLEYYLRAKPYVTDVKVYDRTGDAVIIFTDRSQVIKALADFSYTDKNTAVLVPEHTGRELDREFEDKLFFMLARRYIFRRLIPAPLRMVLSVIKAAKYVREALISLSKGKIEVSLLDAVAITVSLIRRDSKTASSVMFMLGLGELLEDWTHKKSVDDLARTMSLGVEKVWLKTGESEMLVPIKDISEGDEIIVRTGSMIPLDGKVISGEAEVNQATLTGEALAVHKSAGSYAYAGTVVEQGSCVIQVDKLTGSGKYDRIVKMIEESEKLKSEVESRAAHLADKLVPYCLGGTLLTYLLTRNATKAISILMVDFSCALKLAMPISVISAMREGQTYGMTIKGGKFLEAVADADTIIFDKTGTLTHSEPKVAKIITFGENDKDEALRLAACLEEHYPHSIANAVVKAASDRDLVHEELHSEVEYVVAHGIASSVSGVKVVLGSYHFVFEDEGCTLPENEQEKFDSLPDEYSHLFLAVGRVLAAVICIEDPIREEAKEVLSQLKSLGISKIVMMTGDSERTAKAVAAKVGVDEYYAEVLPEDKAEYVRREKHEGRKVIMIGDGVNDSPALSEADAGIAISSGAAIAREVADITISANDLTCLVTLRQLSGALMKRINSNYRTIIGFNFSLMVLGATGVIAPTTSALLHNSSTLAISLASMRNYLK</sequence>
<dbReference type="Pfam" id="PF00122">
    <property type="entry name" value="E1-E2_ATPase"/>
    <property type="match status" value="1"/>
</dbReference>
<evidence type="ECO:0000256" key="3">
    <source>
        <dbReference type="ARBA" id="ARBA00022539"/>
    </source>
</evidence>
<dbReference type="InterPro" id="IPR023214">
    <property type="entry name" value="HAD_sf"/>
</dbReference>
<dbReference type="PRINTS" id="PR00120">
    <property type="entry name" value="HATPASE"/>
</dbReference>
<evidence type="ECO:0000259" key="11">
    <source>
        <dbReference type="Pfam" id="PF00122"/>
    </source>
</evidence>